<keyword evidence="5 6" id="KW-0472">Membrane</keyword>
<keyword evidence="4 6" id="KW-1133">Transmembrane helix</keyword>
<feature type="transmembrane region" description="Helical" evidence="6">
    <location>
        <begin position="149"/>
        <end position="167"/>
    </location>
</feature>
<dbReference type="GO" id="GO:0061668">
    <property type="term" value="P:mitochondrial ribosome assembly"/>
    <property type="evidence" value="ECO:0007669"/>
    <property type="project" value="TreeGrafter"/>
</dbReference>
<proteinExistence type="inferred from homology"/>
<dbReference type="KEGG" id="goe:100900864"/>
<evidence type="ECO:0000313" key="7">
    <source>
        <dbReference type="Proteomes" id="UP000694867"/>
    </source>
</evidence>
<feature type="transmembrane region" description="Helical" evidence="6">
    <location>
        <begin position="12"/>
        <end position="29"/>
    </location>
</feature>
<evidence type="ECO:0000256" key="3">
    <source>
        <dbReference type="ARBA" id="ARBA00022692"/>
    </source>
</evidence>
<comment type="subcellular location">
    <subcellularLocation>
        <location evidence="1">Membrane</location>
        <topology evidence="1">Multi-pass membrane protein</topology>
    </subcellularLocation>
</comment>
<evidence type="ECO:0000313" key="8">
    <source>
        <dbReference type="RefSeq" id="XP_028969185.1"/>
    </source>
</evidence>
<evidence type="ECO:0000256" key="4">
    <source>
        <dbReference type="ARBA" id="ARBA00022989"/>
    </source>
</evidence>
<comment type="similarity">
    <text evidence="2 6">Belongs to the peroxisomal membrane protein PXMP2/4 family.</text>
</comment>
<evidence type="ECO:0000256" key="6">
    <source>
        <dbReference type="RuleBase" id="RU363053"/>
    </source>
</evidence>
<gene>
    <name evidence="8" type="primary">LOC100900864</name>
</gene>
<dbReference type="GeneID" id="100900864"/>
<dbReference type="Pfam" id="PF04117">
    <property type="entry name" value="Mpv17_PMP22"/>
    <property type="match status" value="1"/>
</dbReference>
<feature type="transmembrane region" description="Helical" evidence="6">
    <location>
        <begin position="123"/>
        <end position="143"/>
    </location>
</feature>
<keyword evidence="3 6" id="KW-0812">Transmembrane</keyword>
<accession>A0AAJ7SJH4</accession>
<evidence type="ECO:0000256" key="5">
    <source>
        <dbReference type="ARBA" id="ARBA00023136"/>
    </source>
</evidence>
<dbReference type="RefSeq" id="XP_028969185.1">
    <property type="nucleotide sequence ID" value="XM_029113352.1"/>
</dbReference>
<feature type="transmembrane region" description="Helical" evidence="6">
    <location>
        <begin position="49"/>
        <end position="68"/>
    </location>
</feature>
<protein>
    <submittedName>
        <fullName evidence="8">Mpv17-like protein 2</fullName>
    </submittedName>
</protein>
<dbReference type="GO" id="GO:0005739">
    <property type="term" value="C:mitochondrion"/>
    <property type="evidence" value="ECO:0007669"/>
    <property type="project" value="TreeGrafter"/>
</dbReference>
<evidence type="ECO:0000256" key="2">
    <source>
        <dbReference type="ARBA" id="ARBA00006824"/>
    </source>
</evidence>
<sequence length="187" mass="21598">MLSRFTRRAFDEYLLFTNFALGSTFMLGGDILAQKVTRDGPHDWQRSKNMAIMGTGFGIMGHHWYKFLDKRFPGKSLQMVRNKLLCECAATPAFAGYTFIAFGKLQGKSMTECGRDFREKIKFICVADWFVYVPAQAINFYFLPPKFRFLFVCGLSVIYDMFLAWLLTKEFQPIESKASVEEPKKGR</sequence>
<dbReference type="PANTHER" id="PTHR11266:SF8">
    <property type="entry name" value="MPV17-LIKE PROTEIN 2"/>
    <property type="match status" value="1"/>
</dbReference>
<dbReference type="GO" id="GO:0016020">
    <property type="term" value="C:membrane"/>
    <property type="evidence" value="ECO:0007669"/>
    <property type="project" value="UniProtKB-SubCell"/>
</dbReference>
<name>A0AAJ7SJH4_9ACAR</name>
<organism evidence="7 8">
    <name type="scientific">Galendromus occidentalis</name>
    <name type="common">western predatory mite</name>
    <dbReference type="NCBI Taxonomy" id="34638"/>
    <lineage>
        <taxon>Eukaryota</taxon>
        <taxon>Metazoa</taxon>
        <taxon>Ecdysozoa</taxon>
        <taxon>Arthropoda</taxon>
        <taxon>Chelicerata</taxon>
        <taxon>Arachnida</taxon>
        <taxon>Acari</taxon>
        <taxon>Parasitiformes</taxon>
        <taxon>Mesostigmata</taxon>
        <taxon>Gamasina</taxon>
        <taxon>Phytoseioidea</taxon>
        <taxon>Phytoseiidae</taxon>
        <taxon>Typhlodrominae</taxon>
        <taxon>Galendromus</taxon>
    </lineage>
</organism>
<evidence type="ECO:0000256" key="1">
    <source>
        <dbReference type="ARBA" id="ARBA00004141"/>
    </source>
</evidence>
<dbReference type="InterPro" id="IPR007248">
    <property type="entry name" value="Mpv17_PMP22"/>
</dbReference>
<dbReference type="Proteomes" id="UP000694867">
    <property type="component" value="Unplaced"/>
</dbReference>
<keyword evidence="7" id="KW-1185">Reference proteome</keyword>
<dbReference type="AlphaFoldDB" id="A0AAJ7SJH4"/>
<reference evidence="8" key="1">
    <citation type="submission" date="2025-08" db="UniProtKB">
        <authorList>
            <consortium name="RefSeq"/>
        </authorList>
    </citation>
    <scope>IDENTIFICATION</scope>
</reference>
<dbReference type="PANTHER" id="PTHR11266">
    <property type="entry name" value="PEROXISOMAL MEMBRANE PROTEIN 2, PXMP2 MPV17"/>
    <property type="match status" value="1"/>
</dbReference>